<sequence length="179" mass="20827">MKSLQVRVMCSTNDKTASVEVTRLAPHPKYKRRVRKKNKFQAHDPDNQFKGRDDEEDTREAFNVFDQNGDGFITVDELRSVLASLGLKQRRTMEDCKRMIMKVDGDEDGDGDVMVNFIEFKEMMRAGGFAALTQKFISNYFNSLFKFLFLVYWVVAIWARDETKTLDLVVRYRNTGQLS</sequence>
<dbReference type="SUPFAM" id="SSF50249">
    <property type="entry name" value="Nucleic acid-binding proteins"/>
    <property type="match status" value="1"/>
</dbReference>
<keyword evidence="9" id="KW-1133">Transmembrane helix</keyword>
<reference evidence="12" key="2">
    <citation type="journal article" date="2018" name="BMC Genomics">
        <title>A manually annotated Actinidia chinensis var. chinensis (kiwifruit) genome highlights the challenges associated with draft genomes and gene prediction in plants.</title>
        <authorList>
            <person name="Pilkington S.M."/>
            <person name="Crowhurst R."/>
            <person name="Hilario E."/>
            <person name="Nardozza S."/>
            <person name="Fraser L."/>
            <person name="Peng Y."/>
            <person name="Gunaseelan K."/>
            <person name="Simpson R."/>
            <person name="Tahir J."/>
            <person name="Deroles S.C."/>
            <person name="Templeton K."/>
            <person name="Luo Z."/>
            <person name="Davy M."/>
            <person name="Cheng C."/>
            <person name="McNeilage M."/>
            <person name="Scaglione D."/>
            <person name="Liu Y."/>
            <person name="Zhang Q."/>
            <person name="Datson P."/>
            <person name="De Silva N."/>
            <person name="Gardiner S.E."/>
            <person name="Bassett H."/>
            <person name="Chagne D."/>
            <person name="McCallum J."/>
            <person name="Dzierzon H."/>
            <person name="Deng C."/>
            <person name="Wang Y.Y."/>
            <person name="Barron L."/>
            <person name="Manako K."/>
            <person name="Bowen J."/>
            <person name="Foster T.M."/>
            <person name="Erridge Z.A."/>
            <person name="Tiffin H."/>
            <person name="Waite C.N."/>
            <person name="Davies K.M."/>
            <person name="Grierson E.P."/>
            <person name="Laing W.A."/>
            <person name="Kirk R."/>
            <person name="Chen X."/>
            <person name="Wood M."/>
            <person name="Montefiori M."/>
            <person name="Brummell D.A."/>
            <person name="Schwinn K.E."/>
            <person name="Catanach A."/>
            <person name="Fullerton C."/>
            <person name="Li D."/>
            <person name="Meiyalaghan S."/>
            <person name="Nieuwenhuizen N."/>
            <person name="Read N."/>
            <person name="Prakash R."/>
            <person name="Hunter D."/>
            <person name="Zhang H."/>
            <person name="McKenzie M."/>
            <person name="Knabel M."/>
            <person name="Harris A."/>
            <person name="Allan A.C."/>
            <person name="Gleave A."/>
            <person name="Chen A."/>
            <person name="Janssen B.J."/>
            <person name="Plunkett B."/>
            <person name="Ampomah-Dwamena C."/>
            <person name="Voogd C."/>
            <person name="Leif D."/>
            <person name="Lafferty D."/>
            <person name="Souleyre E.J.F."/>
            <person name="Varkonyi-Gasic E."/>
            <person name="Gambi F."/>
            <person name="Hanley J."/>
            <person name="Yao J.L."/>
            <person name="Cheung J."/>
            <person name="David K.M."/>
            <person name="Warren B."/>
            <person name="Marsh K."/>
            <person name="Snowden K.C."/>
            <person name="Lin-Wang K."/>
            <person name="Brian L."/>
            <person name="Martinez-Sanchez M."/>
            <person name="Wang M."/>
            <person name="Ileperuma N."/>
            <person name="Macnee N."/>
            <person name="Campin R."/>
            <person name="McAtee P."/>
            <person name="Drummond R.S.M."/>
            <person name="Espley R.V."/>
            <person name="Ireland H.S."/>
            <person name="Wu R."/>
            <person name="Atkinson R.G."/>
            <person name="Karunairetnam S."/>
            <person name="Bulley S."/>
            <person name="Chunkath S."/>
            <person name="Hanley Z."/>
            <person name="Storey R."/>
            <person name="Thrimawithana A.H."/>
            <person name="Thomson S."/>
            <person name="David C."/>
            <person name="Testolin R."/>
            <person name="Huang H."/>
            <person name="Hellens R.P."/>
            <person name="Schaffer R.J."/>
        </authorList>
    </citation>
    <scope>NUCLEOTIDE SEQUENCE [LARGE SCALE GENOMIC DNA]</scope>
    <source>
        <strain evidence="12">cv. Red5</strain>
    </source>
</reference>
<dbReference type="Gene3D" id="2.40.50.140">
    <property type="entry name" value="Nucleic acid-binding proteins"/>
    <property type="match status" value="1"/>
</dbReference>
<dbReference type="Gene3D" id="1.10.238.10">
    <property type="entry name" value="EF-hand"/>
    <property type="match status" value="1"/>
</dbReference>
<keyword evidence="7" id="KW-0687">Ribonucleoprotein</keyword>
<evidence type="ECO:0000256" key="8">
    <source>
        <dbReference type="SAM" id="MobiDB-lite"/>
    </source>
</evidence>
<dbReference type="GO" id="GO:0003735">
    <property type="term" value="F:structural constituent of ribosome"/>
    <property type="evidence" value="ECO:0007669"/>
    <property type="project" value="InterPro"/>
</dbReference>
<feature type="compositionally biased region" description="Basic and acidic residues" evidence="8">
    <location>
        <begin position="41"/>
        <end position="53"/>
    </location>
</feature>
<keyword evidence="4" id="KW-0677">Repeat</keyword>
<dbReference type="InParanoid" id="A0A2R6P5R1"/>
<name>A0A2R6P5R1_ACTCC</name>
<evidence type="ECO:0000256" key="4">
    <source>
        <dbReference type="ARBA" id="ARBA00022737"/>
    </source>
</evidence>
<proteinExistence type="inferred from homology"/>
<dbReference type="CDD" id="cd00364">
    <property type="entry name" value="Ribosomal_uS17"/>
    <property type="match status" value="1"/>
</dbReference>
<gene>
    <name evidence="11" type="ORF">CEY00_Acc05538</name>
</gene>
<feature type="domain" description="EF-hand" evidence="10">
    <location>
        <begin position="91"/>
        <end position="130"/>
    </location>
</feature>
<dbReference type="PROSITE" id="PS50222">
    <property type="entry name" value="EF_HAND_2"/>
    <property type="match status" value="2"/>
</dbReference>
<dbReference type="Gramene" id="PSR85949">
    <property type="protein sequence ID" value="PSR85949"/>
    <property type="gene ID" value="CEY00_Acc05538"/>
</dbReference>
<dbReference type="InterPro" id="IPR018247">
    <property type="entry name" value="EF_Hand_1_Ca_BS"/>
</dbReference>
<dbReference type="GO" id="GO:0005840">
    <property type="term" value="C:ribosome"/>
    <property type="evidence" value="ECO:0007669"/>
    <property type="project" value="UniProtKB-KW"/>
</dbReference>
<dbReference type="InterPro" id="IPR011992">
    <property type="entry name" value="EF-hand-dom_pair"/>
</dbReference>
<dbReference type="SMART" id="SM00054">
    <property type="entry name" value="EFh"/>
    <property type="match status" value="2"/>
</dbReference>
<reference evidence="11 12" key="1">
    <citation type="submission" date="2017-07" db="EMBL/GenBank/DDBJ databases">
        <title>An improved, manually edited Actinidia chinensis var. chinensis (kiwifruit) genome highlights the challenges associated with draft genomes and gene prediction in plants.</title>
        <authorList>
            <person name="Pilkington S."/>
            <person name="Crowhurst R."/>
            <person name="Hilario E."/>
            <person name="Nardozza S."/>
            <person name="Fraser L."/>
            <person name="Peng Y."/>
            <person name="Gunaseelan K."/>
            <person name="Simpson R."/>
            <person name="Tahir J."/>
            <person name="Deroles S."/>
            <person name="Templeton K."/>
            <person name="Luo Z."/>
            <person name="Davy M."/>
            <person name="Cheng C."/>
            <person name="Mcneilage M."/>
            <person name="Scaglione D."/>
            <person name="Liu Y."/>
            <person name="Zhang Q."/>
            <person name="Datson P."/>
            <person name="De Silva N."/>
            <person name="Gardiner S."/>
            <person name="Bassett H."/>
            <person name="Chagne D."/>
            <person name="Mccallum J."/>
            <person name="Dzierzon H."/>
            <person name="Deng C."/>
            <person name="Wang Y.-Y."/>
            <person name="Barron N."/>
            <person name="Manako K."/>
            <person name="Bowen J."/>
            <person name="Foster T."/>
            <person name="Erridge Z."/>
            <person name="Tiffin H."/>
            <person name="Waite C."/>
            <person name="Davies K."/>
            <person name="Grierson E."/>
            <person name="Laing W."/>
            <person name="Kirk R."/>
            <person name="Chen X."/>
            <person name="Wood M."/>
            <person name="Montefiori M."/>
            <person name="Brummell D."/>
            <person name="Schwinn K."/>
            <person name="Catanach A."/>
            <person name="Fullerton C."/>
            <person name="Li D."/>
            <person name="Meiyalaghan S."/>
            <person name="Nieuwenhuizen N."/>
            <person name="Read N."/>
            <person name="Prakash R."/>
            <person name="Hunter D."/>
            <person name="Zhang H."/>
            <person name="Mckenzie M."/>
            <person name="Knabel M."/>
            <person name="Harris A."/>
            <person name="Allan A."/>
            <person name="Chen A."/>
            <person name="Janssen B."/>
            <person name="Plunkett B."/>
            <person name="Dwamena C."/>
            <person name="Voogd C."/>
            <person name="Leif D."/>
            <person name="Lafferty D."/>
            <person name="Souleyre E."/>
            <person name="Varkonyi-Gasic E."/>
            <person name="Gambi F."/>
            <person name="Hanley J."/>
            <person name="Yao J.-L."/>
            <person name="Cheung J."/>
            <person name="David K."/>
            <person name="Warren B."/>
            <person name="Marsh K."/>
            <person name="Snowden K."/>
            <person name="Lin-Wang K."/>
            <person name="Brian L."/>
            <person name="Martinez-Sanchez M."/>
            <person name="Wang M."/>
            <person name="Ileperuma N."/>
            <person name="Macnee N."/>
            <person name="Campin R."/>
            <person name="Mcatee P."/>
            <person name="Drummond R."/>
            <person name="Espley R."/>
            <person name="Ireland H."/>
            <person name="Wu R."/>
            <person name="Atkinson R."/>
            <person name="Karunairetnam S."/>
            <person name="Bulley S."/>
            <person name="Chunkath S."/>
            <person name="Hanley Z."/>
            <person name="Storey R."/>
            <person name="Thrimawithana A."/>
            <person name="Thomson S."/>
            <person name="David C."/>
            <person name="Testolin R."/>
        </authorList>
    </citation>
    <scope>NUCLEOTIDE SEQUENCE [LARGE SCALE GENOMIC DNA]</scope>
    <source>
        <strain evidence="12">cv. Red5</strain>
        <tissue evidence="11">Young leaf</tissue>
    </source>
</reference>
<keyword evidence="9" id="KW-0472">Membrane</keyword>
<evidence type="ECO:0000256" key="1">
    <source>
        <dbReference type="ARBA" id="ARBA00003291"/>
    </source>
</evidence>
<organism evidence="11 12">
    <name type="scientific">Actinidia chinensis var. chinensis</name>
    <name type="common">Chinese soft-hair kiwi</name>
    <dbReference type="NCBI Taxonomy" id="1590841"/>
    <lineage>
        <taxon>Eukaryota</taxon>
        <taxon>Viridiplantae</taxon>
        <taxon>Streptophyta</taxon>
        <taxon>Embryophyta</taxon>
        <taxon>Tracheophyta</taxon>
        <taxon>Spermatophyta</taxon>
        <taxon>Magnoliopsida</taxon>
        <taxon>eudicotyledons</taxon>
        <taxon>Gunneridae</taxon>
        <taxon>Pentapetalae</taxon>
        <taxon>asterids</taxon>
        <taxon>Ericales</taxon>
        <taxon>Actinidiaceae</taxon>
        <taxon>Actinidia</taxon>
    </lineage>
</organism>
<accession>A0A2R6P5R1</accession>
<keyword evidence="3" id="KW-0479">Metal-binding</keyword>
<feature type="compositionally biased region" description="Basic residues" evidence="8">
    <location>
        <begin position="27"/>
        <end position="40"/>
    </location>
</feature>
<dbReference type="GO" id="GO:0005737">
    <property type="term" value="C:cytoplasm"/>
    <property type="evidence" value="ECO:0007669"/>
    <property type="project" value="UniProtKB-ARBA"/>
</dbReference>
<dbReference type="PANTHER" id="PTHR10891">
    <property type="entry name" value="EF-HAND CALCIUM-BINDING DOMAIN CONTAINING PROTEIN"/>
    <property type="match status" value="1"/>
</dbReference>
<dbReference type="Pfam" id="PF00366">
    <property type="entry name" value="Ribosomal_S17"/>
    <property type="match status" value="1"/>
</dbReference>
<evidence type="ECO:0000256" key="3">
    <source>
        <dbReference type="ARBA" id="ARBA00022723"/>
    </source>
</evidence>
<protein>
    <submittedName>
        <fullName evidence="11">Calmodulin-like protein</fullName>
    </submittedName>
</protein>
<dbReference type="InterPro" id="IPR012340">
    <property type="entry name" value="NA-bd_OB-fold"/>
</dbReference>
<evidence type="ECO:0000256" key="6">
    <source>
        <dbReference type="ARBA" id="ARBA00022980"/>
    </source>
</evidence>
<dbReference type="EMBL" id="NKQK01000028">
    <property type="protein sequence ID" value="PSR85949.1"/>
    <property type="molecule type" value="Genomic_DNA"/>
</dbReference>
<dbReference type="STRING" id="1590841.A0A2R6P5R1"/>
<dbReference type="GO" id="GO:0006412">
    <property type="term" value="P:translation"/>
    <property type="evidence" value="ECO:0007669"/>
    <property type="project" value="InterPro"/>
</dbReference>
<dbReference type="Pfam" id="PF13499">
    <property type="entry name" value="EF-hand_7"/>
    <property type="match status" value="1"/>
</dbReference>
<comment type="similarity">
    <text evidence="2">Belongs to the universal ribosomal protein uS17 family.</text>
</comment>
<keyword evidence="12" id="KW-1185">Reference proteome</keyword>
<evidence type="ECO:0000256" key="5">
    <source>
        <dbReference type="ARBA" id="ARBA00022837"/>
    </source>
</evidence>
<feature type="transmembrane region" description="Helical" evidence="9">
    <location>
        <begin position="140"/>
        <end position="159"/>
    </location>
</feature>
<dbReference type="InterPro" id="IPR039647">
    <property type="entry name" value="EF_hand_pair_protein_CML-like"/>
</dbReference>
<dbReference type="Proteomes" id="UP000241394">
    <property type="component" value="Chromosome LG28"/>
</dbReference>
<dbReference type="FunFam" id="1.10.238.10:FF:000089">
    <property type="entry name" value="calmodulin-like protein 3"/>
    <property type="match status" value="1"/>
</dbReference>
<evidence type="ECO:0000259" key="10">
    <source>
        <dbReference type="PROSITE" id="PS50222"/>
    </source>
</evidence>
<dbReference type="SUPFAM" id="SSF47473">
    <property type="entry name" value="EF-hand"/>
    <property type="match status" value="1"/>
</dbReference>
<evidence type="ECO:0000256" key="2">
    <source>
        <dbReference type="ARBA" id="ARBA00010254"/>
    </source>
</evidence>
<dbReference type="GO" id="GO:0005509">
    <property type="term" value="F:calcium ion binding"/>
    <property type="evidence" value="ECO:0007669"/>
    <property type="project" value="InterPro"/>
</dbReference>
<dbReference type="GO" id="GO:1990904">
    <property type="term" value="C:ribonucleoprotein complex"/>
    <property type="evidence" value="ECO:0007669"/>
    <property type="project" value="UniProtKB-KW"/>
</dbReference>
<dbReference type="InterPro" id="IPR000266">
    <property type="entry name" value="Ribosomal_uS17"/>
</dbReference>
<dbReference type="OrthoDB" id="26525at2759"/>
<evidence type="ECO:0000256" key="9">
    <source>
        <dbReference type="SAM" id="Phobius"/>
    </source>
</evidence>
<dbReference type="CDD" id="cd00051">
    <property type="entry name" value="EFh"/>
    <property type="match status" value="1"/>
</dbReference>
<dbReference type="AlphaFoldDB" id="A0A2R6P5R1"/>
<comment type="caution">
    <text evidence="11">The sequence shown here is derived from an EMBL/GenBank/DDBJ whole genome shotgun (WGS) entry which is preliminary data.</text>
</comment>
<dbReference type="InterPro" id="IPR002048">
    <property type="entry name" value="EF_hand_dom"/>
</dbReference>
<evidence type="ECO:0000256" key="7">
    <source>
        <dbReference type="ARBA" id="ARBA00023274"/>
    </source>
</evidence>
<keyword evidence="6" id="KW-0689">Ribosomal protein</keyword>
<evidence type="ECO:0000313" key="12">
    <source>
        <dbReference type="Proteomes" id="UP000241394"/>
    </source>
</evidence>
<evidence type="ECO:0000313" key="11">
    <source>
        <dbReference type="EMBL" id="PSR85949.1"/>
    </source>
</evidence>
<comment type="function">
    <text evidence="1">Potential calcium sensor.</text>
</comment>
<keyword evidence="5" id="KW-0106">Calcium</keyword>
<dbReference type="PROSITE" id="PS00018">
    <property type="entry name" value="EF_HAND_1"/>
    <property type="match status" value="1"/>
</dbReference>
<keyword evidence="9" id="KW-0812">Transmembrane</keyword>
<feature type="region of interest" description="Disordered" evidence="8">
    <location>
        <begin position="27"/>
        <end position="57"/>
    </location>
</feature>
<feature type="domain" description="EF-hand" evidence="10">
    <location>
        <begin position="53"/>
        <end position="88"/>
    </location>
</feature>